<sequence>MKICDISLLNHKNPREFYLSTIRIKTTHHELHNITYNLNKDKLFEELPFDKEIQTSLDLDSDTLYYLMQESSIMKNFSNYEKDLYTLLYFFTDIVASTVDFTEISVRMNFKLWMKKVKGVTWEFKVSFQKFLSEVVSRTNIENEIDLESISRPPVSNYTVELINSNKLKVDKYEDAIIKGILKLSKFGTWIPKPKILKFLSENREKFKLLKNYRLIVYSKLKTLVKKKYIEKKSFANQHFFTISDELEKQICNIQDFEGIECCSDISDFVSNSGIIDEHEVPNQEFLTDFTIYNGLNLSKIRMTNYNCQSEYLDINFENNQYLKVVDGERIFKTFIGNEDNGIESDLIWGLYNF</sequence>
<accession>A0AAD5XXS6</accession>
<evidence type="ECO:0000313" key="2">
    <source>
        <dbReference type="Proteomes" id="UP001211065"/>
    </source>
</evidence>
<name>A0AAD5XXS6_9FUNG</name>
<keyword evidence="2" id="KW-1185">Reference proteome</keyword>
<reference evidence="1" key="1">
    <citation type="submission" date="2020-05" db="EMBL/GenBank/DDBJ databases">
        <title>Phylogenomic resolution of chytrid fungi.</title>
        <authorList>
            <person name="Stajich J.E."/>
            <person name="Amses K."/>
            <person name="Simmons R."/>
            <person name="Seto K."/>
            <person name="Myers J."/>
            <person name="Bonds A."/>
            <person name="Quandt C.A."/>
            <person name="Barry K."/>
            <person name="Liu P."/>
            <person name="Grigoriev I."/>
            <person name="Longcore J.E."/>
            <person name="James T.Y."/>
        </authorList>
    </citation>
    <scope>NUCLEOTIDE SEQUENCE</scope>
    <source>
        <strain evidence="1">JEL0476</strain>
    </source>
</reference>
<dbReference type="AlphaFoldDB" id="A0AAD5XXS6"/>
<evidence type="ECO:0000313" key="1">
    <source>
        <dbReference type="EMBL" id="KAJ3224762.1"/>
    </source>
</evidence>
<dbReference type="EMBL" id="JADGJW010000082">
    <property type="protein sequence ID" value="KAJ3224762.1"/>
    <property type="molecule type" value="Genomic_DNA"/>
</dbReference>
<protein>
    <submittedName>
        <fullName evidence="1">Uncharacterized protein</fullName>
    </submittedName>
</protein>
<proteinExistence type="predicted"/>
<comment type="caution">
    <text evidence="1">The sequence shown here is derived from an EMBL/GenBank/DDBJ whole genome shotgun (WGS) entry which is preliminary data.</text>
</comment>
<organism evidence="1 2">
    <name type="scientific">Clydaea vesicula</name>
    <dbReference type="NCBI Taxonomy" id="447962"/>
    <lineage>
        <taxon>Eukaryota</taxon>
        <taxon>Fungi</taxon>
        <taxon>Fungi incertae sedis</taxon>
        <taxon>Chytridiomycota</taxon>
        <taxon>Chytridiomycota incertae sedis</taxon>
        <taxon>Chytridiomycetes</taxon>
        <taxon>Lobulomycetales</taxon>
        <taxon>Lobulomycetaceae</taxon>
        <taxon>Clydaea</taxon>
    </lineage>
</organism>
<dbReference type="Proteomes" id="UP001211065">
    <property type="component" value="Unassembled WGS sequence"/>
</dbReference>
<gene>
    <name evidence="1" type="ORF">HK099_007947</name>
</gene>